<evidence type="ECO:0000313" key="2">
    <source>
        <dbReference type="EMBL" id="PKI68398.1"/>
    </source>
</evidence>
<organism evidence="2 3">
    <name type="scientific">Punica granatum</name>
    <name type="common">Pomegranate</name>
    <dbReference type="NCBI Taxonomy" id="22663"/>
    <lineage>
        <taxon>Eukaryota</taxon>
        <taxon>Viridiplantae</taxon>
        <taxon>Streptophyta</taxon>
        <taxon>Embryophyta</taxon>
        <taxon>Tracheophyta</taxon>
        <taxon>Spermatophyta</taxon>
        <taxon>Magnoliopsida</taxon>
        <taxon>eudicotyledons</taxon>
        <taxon>Gunneridae</taxon>
        <taxon>Pentapetalae</taxon>
        <taxon>rosids</taxon>
        <taxon>malvids</taxon>
        <taxon>Myrtales</taxon>
        <taxon>Lythraceae</taxon>
        <taxon>Punica</taxon>
    </lineage>
</organism>
<comment type="caution">
    <text evidence="2">The sequence shown here is derived from an EMBL/GenBank/DDBJ whole genome shotgun (WGS) entry which is preliminary data.</text>
</comment>
<feature type="non-terminal residue" evidence="2">
    <location>
        <position position="1"/>
    </location>
</feature>
<proteinExistence type="predicted"/>
<dbReference type="Proteomes" id="UP000233551">
    <property type="component" value="Unassembled WGS sequence"/>
</dbReference>
<evidence type="ECO:0000256" key="1">
    <source>
        <dbReference type="SAM" id="MobiDB-lite"/>
    </source>
</evidence>
<keyword evidence="3" id="KW-1185">Reference proteome</keyword>
<accession>A0A2I0KIS1</accession>
<feature type="compositionally biased region" description="Low complexity" evidence="1">
    <location>
        <begin position="1"/>
        <end position="14"/>
    </location>
</feature>
<gene>
    <name evidence="2" type="ORF">CRG98_011195</name>
</gene>
<feature type="compositionally biased region" description="Basic and acidic residues" evidence="1">
    <location>
        <begin position="15"/>
        <end position="30"/>
    </location>
</feature>
<dbReference type="AlphaFoldDB" id="A0A2I0KIS1"/>
<evidence type="ECO:0000313" key="3">
    <source>
        <dbReference type="Proteomes" id="UP000233551"/>
    </source>
</evidence>
<name>A0A2I0KIS1_PUNGR</name>
<sequence>GSRSSRSYSSSAAASKEDKIGRVAAGRRESAPATVRRGSLALIHSAVITADRVIPHVIADQSSRFRAEISVVWEARQRILESASLPTKSLSLRLRFGFLLESSGDKYADPRHV</sequence>
<feature type="region of interest" description="Disordered" evidence="1">
    <location>
        <begin position="1"/>
        <end position="33"/>
    </location>
</feature>
<protein>
    <submittedName>
        <fullName evidence="2">Uncharacterized protein</fullName>
    </submittedName>
</protein>
<reference evidence="2 3" key="1">
    <citation type="submission" date="2017-11" db="EMBL/GenBank/DDBJ databases">
        <title>De-novo sequencing of pomegranate (Punica granatum L.) genome.</title>
        <authorList>
            <person name="Akparov Z."/>
            <person name="Amiraslanov A."/>
            <person name="Hajiyeva S."/>
            <person name="Abbasov M."/>
            <person name="Kaur K."/>
            <person name="Hamwieh A."/>
            <person name="Solovyev V."/>
            <person name="Salamov A."/>
            <person name="Braich B."/>
            <person name="Kosarev P."/>
            <person name="Mahmoud A."/>
            <person name="Hajiyev E."/>
            <person name="Babayeva S."/>
            <person name="Izzatullayeva V."/>
            <person name="Mammadov A."/>
            <person name="Mammadov A."/>
            <person name="Sharifova S."/>
            <person name="Ojaghi J."/>
            <person name="Eynullazada K."/>
            <person name="Bayramov B."/>
            <person name="Abdulazimova A."/>
            <person name="Shahmuradov I."/>
        </authorList>
    </citation>
    <scope>NUCLEOTIDE SEQUENCE [LARGE SCALE GENOMIC DNA]</scope>
    <source>
        <strain evidence="3">cv. AG2017</strain>
        <tissue evidence="2">Leaf</tissue>
    </source>
</reference>
<dbReference type="EMBL" id="PGOL01000558">
    <property type="protein sequence ID" value="PKI68398.1"/>
    <property type="molecule type" value="Genomic_DNA"/>
</dbReference>